<protein>
    <recommendedName>
        <fullName evidence="6">Glucose-methanol-choline oxidoreductase C-terminal domain-containing protein</fullName>
    </recommendedName>
</protein>
<dbReference type="InterPro" id="IPR036188">
    <property type="entry name" value="FAD/NAD-bd_sf"/>
</dbReference>
<feature type="signal peptide" evidence="5">
    <location>
        <begin position="1"/>
        <end position="15"/>
    </location>
</feature>
<dbReference type="GO" id="GO:0050660">
    <property type="term" value="F:flavin adenine dinucleotide binding"/>
    <property type="evidence" value="ECO:0007669"/>
    <property type="project" value="InterPro"/>
</dbReference>
<feature type="domain" description="Glucose-methanol-choline oxidoreductase C-terminal" evidence="6">
    <location>
        <begin position="276"/>
        <end position="407"/>
    </location>
</feature>
<proteinExistence type="inferred from homology"/>
<reference evidence="8" key="1">
    <citation type="journal article" date="2017" name="Nat. Microbiol.">
        <title>Global analysis of biosynthetic gene clusters reveals vast potential of secondary metabolite production in Penicillium species.</title>
        <authorList>
            <person name="Nielsen J.C."/>
            <person name="Grijseels S."/>
            <person name="Prigent S."/>
            <person name="Ji B."/>
            <person name="Dainat J."/>
            <person name="Nielsen K.F."/>
            <person name="Frisvad J.C."/>
            <person name="Workman M."/>
            <person name="Nielsen J."/>
        </authorList>
    </citation>
    <scope>NUCLEOTIDE SEQUENCE [LARGE SCALE GENOMIC DNA]</scope>
    <source>
        <strain evidence="8">IBT 31811</strain>
    </source>
</reference>
<feature type="chain" id="PRO_5012257924" description="Glucose-methanol-choline oxidoreductase C-terminal domain-containing protein" evidence="5">
    <location>
        <begin position="16"/>
        <end position="420"/>
    </location>
</feature>
<comment type="subcellular location">
    <subcellularLocation>
        <location evidence="1">Secreted</location>
        <location evidence="1">Cell wall</location>
    </subcellularLocation>
</comment>
<keyword evidence="3" id="KW-0134">Cell wall</keyword>
<accession>A0A1V6QI21</accession>
<evidence type="ECO:0000256" key="3">
    <source>
        <dbReference type="ARBA" id="ARBA00022512"/>
    </source>
</evidence>
<dbReference type="SUPFAM" id="SSF54373">
    <property type="entry name" value="FAD-linked reductases, C-terminal domain"/>
    <property type="match status" value="1"/>
</dbReference>
<sequence length="420" mass="47175">MFIATLLAFVDSGLSITLHHDLNILNAGNVNFDYVIVGGDTAGLTIAARPADWRFQIQSMAICGEVLNDSRYLFKNVLPYFKKTVSFSPPIRAHFTNATPLFNAIAFDKEGQPVQVSYPKYAIPFSTWVKHGFDEIGLQEAQDFNSGSLMGHQFYTMTIYQTHGSRSSSESAFLSQNRQWTFYLYAMAKRILFDNQNRARATNSFGQQLEKSSFQRVSFTLRNLLMVSSIGPSHVPRTYGIDLITDLSGVGQNMWDHVHFDFAHHTSQDLRILVTPTSRGNMTIRSADTADMPVINPNWLGTDTDKKTAVAAYKRARKVFHTQAMLPVIIRQEYFPGSEHETDSEIPDIIQNTMMTIYHASCTCKMSISSDRITVVDRRARVFGVTGLRVIDASAFPILPPGHLQSTLCQFILFQNVDGV</sequence>
<gene>
    <name evidence="7" type="ORF">PENANT_c003G06758</name>
</gene>
<dbReference type="GO" id="GO:0016614">
    <property type="term" value="F:oxidoreductase activity, acting on CH-OH group of donors"/>
    <property type="evidence" value="ECO:0007669"/>
    <property type="project" value="InterPro"/>
</dbReference>
<dbReference type="AlphaFoldDB" id="A0A1V6QI21"/>
<evidence type="ECO:0000256" key="4">
    <source>
        <dbReference type="PIRSR" id="PIRSR000137-1"/>
    </source>
</evidence>
<comment type="caution">
    <text evidence="7">The sequence shown here is derived from an EMBL/GenBank/DDBJ whole genome shotgun (WGS) entry which is preliminary data.</text>
</comment>
<evidence type="ECO:0000256" key="2">
    <source>
        <dbReference type="ARBA" id="ARBA00010790"/>
    </source>
</evidence>
<dbReference type="Gene3D" id="3.30.560.10">
    <property type="entry name" value="Glucose Oxidase, domain 3"/>
    <property type="match status" value="1"/>
</dbReference>
<dbReference type="SUPFAM" id="SSF51905">
    <property type="entry name" value="FAD/NAD(P)-binding domain"/>
    <property type="match status" value="1"/>
</dbReference>
<keyword evidence="8" id="KW-1185">Reference proteome</keyword>
<evidence type="ECO:0000256" key="1">
    <source>
        <dbReference type="ARBA" id="ARBA00004191"/>
    </source>
</evidence>
<name>A0A1V6QI21_9EURO</name>
<keyword evidence="5" id="KW-0732">Signal</keyword>
<dbReference type="Proteomes" id="UP000191672">
    <property type="component" value="Unassembled WGS sequence"/>
</dbReference>
<dbReference type="PANTHER" id="PTHR11552">
    <property type="entry name" value="GLUCOSE-METHANOL-CHOLINE GMC OXIDOREDUCTASE"/>
    <property type="match status" value="1"/>
</dbReference>
<evidence type="ECO:0000313" key="8">
    <source>
        <dbReference type="Proteomes" id="UP000191672"/>
    </source>
</evidence>
<keyword evidence="3" id="KW-0964">Secreted</keyword>
<feature type="active site" description="Proton donor" evidence="4">
    <location>
        <position position="359"/>
    </location>
</feature>
<organism evidence="7 8">
    <name type="scientific">Penicillium antarcticum</name>
    <dbReference type="NCBI Taxonomy" id="416450"/>
    <lineage>
        <taxon>Eukaryota</taxon>
        <taxon>Fungi</taxon>
        <taxon>Dikarya</taxon>
        <taxon>Ascomycota</taxon>
        <taxon>Pezizomycotina</taxon>
        <taxon>Eurotiomycetes</taxon>
        <taxon>Eurotiomycetidae</taxon>
        <taxon>Eurotiales</taxon>
        <taxon>Aspergillaceae</taxon>
        <taxon>Penicillium</taxon>
    </lineage>
</organism>
<dbReference type="GO" id="GO:0044550">
    <property type="term" value="P:secondary metabolite biosynthetic process"/>
    <property type="evidence" value="ECO:0007669"/>
    <property type="project" value="TreeGrafter"/>
</dbReference>
<evidence type="ECO:0000256" key="5">
    <source>
        <dbReference type="SAM" id="SignalP"/>
    </source>
</evidence>
<dbReference type="Pfam" id="PF05199">
    <property type="entry name" value="GMC_oxred_C"/>
    <property type="match status" value="1"/>
</dbReference>
<feature type="active site" description="Proton acceptor" evidence="4">
    <location>
        <position position="403"/>
    </location>
</feature>
<dbReference type="Gene3D" id="3.50.50.60">
    <property type="entry name" value="FAD/NAD(P)-binding domain"/>
    <property type="match status" value="1"/>
</dbReference>
<evidence type="ECO:0000259" key="6">
    <source>
        <dbReference type="Pfam" id="PF05199"/>
    </source>
</evidence>
<dbReference type="PIRSF" id="PIRSF000137">
    <property type="entry name" value="Alcohol_oxidase"/>
    <property type="match status" value="1"/>
</dbReference>
<dbReference type="STRING" id="416450.A0A1V6QI21"/>
<comment type="similarity">
    <text evidence="2">Belongs to the GMC oxidoreductase family.</text>
</comment>
<dbReference type="PANTHER" id="PTHR11552:SF138">
    <property type="entry name" value="DEHYDROGENASE PKFF-RELATED"/>
    <property type="match status" value="1"/>
</dbReference>
<evidence type="ECO:0000313" key="7">
    <source>
        <dbReference type="EMBL" id="OQD88871.1"/>
    </source>
</evidence>
<dbReference type="InterPro" id="IPR007867">
    <property type="entry name" value="GMC_OxRtase_C"/>
</dbReference>
<dbReference type="InterPro" id="IPR012132">
    <property type="entry name" value="GMC_OxRdtase"/>
</dbReference>
<dbReference type="EMBL" id="MDYN01000003">
    <property type="protein sequence ID" value="OQD88871.1"/>
    <property type="molecule type" value="Genomic_DNA"/>
</dbReference>